<dbReference type="Gene3D" id="3.10.620.30">
    <property type="match status" value="1"/>
</dbReference>
<name>A0A972FRN8_9FLAO</name>
<organism evidence="3 4">
    <name type="scientific">Flavobacterium silvaticum</name>
    <dbReference type="NCBI Taxonomy" id="1852020"/>
    <lineage>
        <taxon>Bacteria</taxon>
        <taxon>Pseudomonadati</taxon>
        <taxon>Bacteroidota</taxon>
        <taxon>Flavobacteriia</taxon>
        <taxon>Flavobacteriales</taxon>
        <taxon>Flavobacteriaceae</taxon>
        <taxon>Flavobacterium</taxon>
    </lineage>
</organism>
<dbReference type="Pfam" id="PF12969">
    <property type="entry name" value="DUF3857"/>
    <property type="match status" value="1"/>
</dbReference>
<evidence type="ECO:0000259" key="1">
    <source>
        <dbReference type="Pfam" id="PF01841"/>
    </source>
</evidence>
<reference evidence="3" key="1">
    <citation type="submission" date="2020-02" db="EMBL/GenBank/DDBJ databases">
        <title>Flavobacterium sp. genome.</title>
        <authorList>
            <person name="Jung H.S."/>
            <person name="Baek J.H."/>
            <person name="Jeon C.O."/>
        </authorList>
    </citation>
    <scope>NUCLEOTIDE SEQUENCE</scope>
    <source>
        <strain evidence="3">SE-s28</strain>
    </source>
</reference>
<dbReference type="InterPro" id="IPR002931">
    <property type="entry name" value="Transglutaminase-like"/>
</dbReference>
<accession>A0A972FRN8</accession>
<sequence length="667" mass="75666">MKHLLTLALSVVSIFCTAQKSSLGKVTVAELEQKAHPVDASAAAAVISQIGNVSFNYSDANGFMMVTKVQTKIKIYNKEGYDQANISIQYYSDGSSRENIDISDAVTYNLVDGKIVKTKLKSDGEFDEKVNRYWSRKKITMPAVKEGSIIEYEYEVVSQFLNMVPDWDFQKDIPVNYSEFTFSAPEYYVYNANMRGYLAPKYTKTATQKSFMINSKERSGTRAVHTTFSNDKVDYLENSSKYVIENVPAMRDEEFVNNIHNYMSSVTHELSSIQYPNSTFQNFSTDWQTVTKKIYENDDFGPELDKTGYYDQEIAPLIAKLSTPEEKVAAIFEFVKTNVKWNGYHGYSCNDGVRQAYKNKAGNVAEINLMLTSMLRFAGITANPVLVSTRSNGIALFPSRTAFNYVIAAVELGNSTLLLDATEKYATPNILPLRDLNWNGVLMRKNGTSTTIPLMPSKASRETIALICSIKPDGHAEGQVRKTVTDNMALSFRERYVKMNQDQYLEQFENSHGKIEVSEYVRDNESDSYKPLIETFRFTQNDAMDIVGDKIYVSPMLFLKTDENPFKMEKREYPVDFGYPTNSRYSISIDIPEGYVVESMPESKSLVMENNMGSHKYIIQANGNKIQLSVNTEINEPIVPNTGYETLRNFFIQVVQKENEKIVLKKA</sequence>
<evidence type="ECO:0000259" key="2">
    <source>
        <dbReference type="Pfam" id="PF12969"/>
    </source>
</evidence>
<dbReference type="AlphaFoldDB" id="A0A972FRN8"/>
<dbReference type="Proteomes" id="UP000712080">
    <property type="component" value="Unassembled WGS sequence"/>
</dbReference>
<evidence type="ECO:0000313" key="4">
    <source>
        <dbReference type="Proteomes" id="UP000712080"/>
    </source>
</evidence>
<dbReference type="Gene3D" id="2.60.40.3140">
    <property type="match status" value="1"/>
</dbReference>
<comment type="caution">
    <text evidence="3">The sequence shown here is derived from an EMBL/GenBank/DDBJ whole genome shotgun (WGS) entry which is preliminary data.</text>
</comment>
<gene>
    <name evidence="3" type="ORF">G6047_04320</name>
</gene>
<feature type="domain" description="DUF3857" evidence="2">
    <location>
        <begin position="66"/>
        <end position="207"/>
    </location>
</feature>
<dbReference type="InterPro" id="IPR024618">
    <property type="entry name" value="DUF3857"/>
</dbReference>
<feature type="domain" description="Transglutaminase-like" evidence="1">
    <location>
        <begin position="317"/>
        <end position="391"/>
    </location>
</feature>
<dbReference type="Gene3D" id="2.60.120.1130">
    <property type="match status" value="1"/>
</dbReference>
<protein>
    <submittedName>
        <fullName evidence="3">DUF3857 domain-containing protein</fullName>
    </submittedName>
</protein>
<proteinExistence type="predicted"/>
<dbReference type="RefSeq" id="WP_169526254.1">
    <property type="nucleotide sequence ID" value="NZ_JAAMPU010000099.1"/>
</dbReference>
<keyword evidence="4" id="KW-1185">Reference proteome</keyword>
<dbReference type="Pfam" id="PF01841">
    <property type="entry name" value="Transglut_core"/>
    <property type="match status" value="1"/>
</dbReference>
<dbReference type="EMBL" id="JAAMPU010000099">
    <property type="protein sequence ID" value="NMH27248.1"/>
    <property type="molecule type" value="Genomic_DNA"/>
</dbReference>
<evidence type="ECO:0000313" key="3">
    <source>
        <dbReference type="EMBL" id="NMH27248.1"/>
    </source>
</evidence>